<keyword evidence="3" id="KW-1185">Reference proteome</keyword>
<dbReference type="RefSeq" id="WP_270688183.1">
    <property type="nucleotide sequence ID" value="NZ_JAQFWQ010000072.1"/>
</dbReference>
<reference evidence="2 3" key="1">
    <citation type="submission" date="2023-01" db="EMBL/GenBank/DDBJ databases">
        <title>Draft genome sequence of Nocardiopsis sp. RSe5-2 isolated from halophytes.</title>
        <authorList>
            <person name="Duangmal K."/>
            <person name="Chantavorakit T."/>
        </authorList>
    </citation>
    <scope>NUCLEOTIDE SEQUENCE [LARGE SCALE GENOMIC DNA]</scope>
    <source>
        <strain evidence="2 3">RSe5-2</strain>
    </source>
</reference>
<sequence>MTETDRLRVAVIIGSTRVDRFGPTPARWITSVADQRGDIETDLIDLAEADLPYVLPGDDQDAELPAAVSALAPRIAAADAYIVVTPVYNRGYPASLKNAVDWFFYEWGAKPVGFVSYGGISGGLNAVEQLRTVFNELHATTIRNTISFADFPDKFDGQGLPTDTEGAETAAKDFLDQLSWWAYTLREGRAKRPYVS</sequence>
<dbReference type="Proteomes" id="UP001527866">
    <property type="component" value="Unassembled WGS sequence"/>
</dbReference>
<name>A0ABT4UA58_9ACTN</name>
<feature type="domain" description="NADPH-dependent FMN reductase-like" evidence="1">
    <location>
        <begin position="8"/>
        <end position="149"/>
    </location>
</feature>
<dbReference type="InterPro" id="IPR050712">
    <property type="entry name" value="NAD(P)H-dep_reductase"/>
</dbReference>
<accession>A0ABT4UA58</accession>
<dbReference type="PANTHER" id="PTHR30543">
    <property type="entry name" value="CHROMATE REDUCTASE"/>
    <property type="match status" value="1"/>
</dbReference>
<dbReference type="EMBL" id="JAQFWQ010000072">
    <property type="protein sequence ID" value="MDA2813275.1"/>
    <property type="molecule type" value="Genomic_DNA"/>
</dbReference>
<dbReference type="SUPFAM" id="SSF52218">
    <property type="entry name" value="Flavoproteins"/>
    <property type="match status" value="1"/>
</dbReference>
<comment type="caution">
    <text evidence="2">The sequence shown here is derived from an EMBL/GenBank/DDBJ whole genome shotgun (WGS) entry which is preliminary data.</text>
</comment>
<dbReference type="InterPro" id="IPR005025">
    <property type="entry name" value="FMN_Rdtase-like_dom"/>
</dbReference>
<dbReference type="PANTHER" id="PTHR30543:SF21">
    <property type="entry name" value="NAD(P)H-DEPENDENT FMN REDUCTASE LOT6"/>
    <property type="match status" value="1"/>
</dbReference>
<dbReference type="Pfam" id="PF03358">
    <property type="entry name" value="FMN_red"/>
    <property type="match status" value="1"/>
</dbReference>
<proteinExistence type="predicted"/>
<protein>
    <submittedName>
        <fullName evidence="2">NAD(P)H-dependent oxidoreductase</fullName>
    </submittedName>
</protein>
<organism evidence="2 3">
    <name type="scientific">Nocardiopsis endophytica</name>
    <dbReference type="NCBI Taxonomy" id="3018445"/>
    <lineage>
        <taxon>Bacteria</taxon>
        <taxon>Bacillati</taxon>
        <taxon>Actinomycetota</taxon>
        <taxon>Actinomycetes</taxon>
        <taxon>Streptosporangiales</taxon>
        <taxon>Nocardiopsidaceae</taxon>
        <taxon>Nocardiopsis</taxon>
    </lineage>
</organism>
<gene>
    <name evidence="2" type="ORF">O4J56_21700</name>
</gene>
<dbReference type="Gene3D" id="3.40.50.360">
    <property type="match status" value="1"/>
</dbReference>
<evidence type="ECO:0000313" key="3">
    <source>
        <dbReference type="Proteomes" id="UP001527866"/>
    </source>
</evidence>
<dbReference type="InterPro" id="IPR029039">
    <property type="entry name" value="Flavoprotein-like_sf"/>
</dbReference>
<evidence type="ECO:0000259" key="1">
    <source>
        <dbReference type="Pfam" id="PF03358"/>
    </source>
</evidence>
<evidence type="ECO:0000313" key="2">
    <source>
        <dbReference type="EMBL" id="MDA2813275.1"/>
    </source>
</evidence>